<dbReference type="Proteomes" id="UP001283361">
    <property type="component" value="Unassembled WGS sequence"/>
</dbReference>
<dbReference type="EMBL" id="JAWDGP010004737">
    <property type="protein sequence ID" value="KAK3762227.1"/>
    <property type="molecule type" value="Genomic_DNA"/>
</dbReference>
<sequence length="141" mass="16126">MDGRKKQKETTLVPKKAREVKHCTLNKAAELFATLAASPLRRTCGQMVILHHQFSSRWELSKLSTGNSLPEIGLPSAQSCLYLIRYPFSMSRWKPADRELYSADFRNKSQAFSADASQYKANNRQVHFLLLVEYLSRNCNS</sequence>
<reference evidence="1" key="1">
    <citation type="journal article" date="2023" name="G3 (Bethesda)">
        <title>A reference genome for the long-term kleptoplast-retaining sea slug Elysia crispata morphotype clarki.</title>
        <authorList>
            <person name="Eastman K.E."/>
            <person name="Pendleton A.L."/>
            <person name="Shaikh M.A."/>
            <person name="Suttiyut T."/>
            <person name="Ogas R."/>
            <person name="Tomko P."/>
            <person name="Gavelis G."/>
            <person name="Widhalm J.R."/>
            <person name="Wisecaver J.H."/>
        </authorList>
    </citation>
    <scope>NUCLEOTIDE SEQUENCE</scope>
    <source>
        <strain evidence="1">ECLA1</strain>
    </source>
</reference>
<evidence type="ECO:0000313" key="2">
    <source>
        <dbReference type="Proteomes" id="UP001283361"/>
    </source>
</evidence>
<protein>
    <submittedName>
        <fullName evidence="1">Uncharacterized protein</fullName>
    </submittedName>
</protein>
<evidence type="ECO:0000313" key="1">
    <source>
        <dbReference type="EMBL" id="KAK3762227.1"/>
    </source>
</evidence>
<comment type="caution">
    <text evidence="1">The sequence shown here is derived from an EMBL/GenBank/DDBJ whole genome shotgun (WGS) entry which is preliminary data.</text>
</comment>
<gene>
    <name evidence="1" type="ORF">RRG08_010880</name>
</gene>
<keyword evidence="2" id="KW-1185">Reference proteome</keyword>
<proteinExistence type="predicted"/>
<dbReference type="AlphaFoldDB" id="A0AAE1D9I0"/>
<accession>A0AAE1D9I0</accession>
<name>A0AAE1D9I0_9GAST</name>
<organism evidence="1 2">
    <name type="scientific">Elysia crispata</name>
    <name type="common">lettuce slug</name>
    <dbReference type="NCBI Taxonomy" id="231223"/>
    <lineage>
        <taxon>Eukaryota</taxon>
        <taxon>Metazoa</taxon>
        <taxon>Spiralia</taxon>
        <taxon>Lophotrochozoa</taxon>
        <taxon>Mollusca</taxon>
        <taxon>Gastropoda</taxon>
        <taxon>Heterobranchia</taxon>
        <taxon>Euthyneura</taxon>
        <taxon>Panpulmonata</taxon>
        <taxon>Sacoglossa</taxon>
        <taxon>Placobranchoidea</taxon>
        <taxon>Plakobranchidae</taxon>
        <taxon>Elysia</taxon>
    </lineage>
</organism>